<dbReference type="SUPFAM" id="SSF55144">
    <property type="entry name" value="LigT-like"/>
    <property type="match status" value="1"/>
</dbReference>
<reference evidence="1 2" key="1">
    <citation type="submission" date="2018-06" db="EMBL/GenBank/DDBJ databases">
        <title>Genomic Encyclopedia of Type Strains, Phase IV (KMG-IV): sequencing the most valuable type-strain genomes for metagenomic binning, comparative biology and taxonomic classification.</title>
        <authorList>
            <person name="Goeker M."/>
        </authorList>
    </citation>
    <scope>NUCLEOTIDE SEQUENCE [LARGE SCALE GENOMIC DNA]</scope>
    <source>
        <strain evidence="1 2">DSM 44599</strain>
    </source>
</reference>
<dbReference type="InterPro" id="IPR009097">
    <property type="entry name" value="Cyclic_Pdiesterase"/>
</dbReference>
<protein>
    <submittedName>
        <fullName evidence="1">2'-5' RNA ligase</fullName>
    </submittedName>
</protein>
<gene>
    <name evidence="1" type="ORF">DFR74_115110</name>
</gene>
<evidence type="ECO:0000313" key="2">
    <source>
        <dbReference type="Proteomes" id="UP000252586"/>
    </source>
</evidence>
<sequence length="237" mass="26182">MDGEVAGGVSFPPGVPDSLADAEAIRVNDWRAYNELVQLEDHWSLKAWVPGYAAYYWYLTFAEAELVALAARCQDRLDTTHLDLIPPDGLHVTLVKVGAADDITDPELPQFVTAAEQRLAGLASFSVEVGPLAGSRSAIRLSVTPWDRLVDLHERLRTSVISVRPTPAPKPTSRFRPHLGIAYNNQRRPAAPVIEMVAALRDIGPVSVSVDRVKLVRLWRTDHQYRWEECAAIALGT</sequence>
<comment type="caution">
    <text evidence="1">The sequence shown here is derived from an EMBL/GenBank/DDBJ whole genome shotgun (WGS) entry which is preliminary data.</text>
</comment>
<organism evidence="1 2">
    <name type="scientific">Nocardia puris</name>
    <dbReference type="NCBI Taxonomy" id="208602"/>
    <lineage>
        <taxon>Bacteria</taxon>
        <taxon>Bacillati</taxon>
        <taxon>Actinomycetota</taxon>
        <taxon>Actinomycetes</taxon>
        <taxon>Mycobacteriales</taxon>
        <taxon>Nocardiaceae</taxon>
        <taxon>Nocardia</taxon>
    </lineage>
</organism>
<dbReference type="EMBL" id="QNRE01000015">
    <property type="protein sequence ID" value="RBO85262.1"/>
    <property type="molecule type" value="Genomic_DNA"/>
</dbReference>
<proteinExistence type="predicted"/>
<keyword evidence="1" id="KW-0436">Ligase</keyword>
<keyword evidence="2" id="KW-1185">Reference proteome</keyword>
<dbReference type="AlphaFoldDB" id="A0A366D5G4"/>
<dbReference type="GO" id="GO:0016874">
    <property type="term" value="F:ligase activity"/>
    <property type="evidence" value="ECO:0007669"/>
    <property type="project" value="UniProtKB-KW"/>
</dbReference>
<accession>A0A366D5G4</accession>
<dbReference type="Pfam" id="PF13563">
    <property type="entry name" value="2_5_RNA_ligase2"/>
    <property type="match status" value="1"/>
</dbReference>
<dbReference type="Gene3D" id="3.90.1140.10">
    <property type="entry name" value="Cyclic phosphodiesterase"/>
    <property type="match status" value="1"/>
</dbReference>
<dbReference type="Proteomes" id="UP000252586">
    <property type="component" value="Unassembled WGS sequence"/>
</dbReference>
<name>A0A366D5G4_9NOCA</name>
<dbReference type="STRING" id="1210090.GCA_001613185_03086"/>
<evidence type="ECO:0000313" key="1">
    <source>
        <dbReference type="EMBL" id="RBO85262.1"/>
    </source>
</evidence>